<dbReference type="AlphaFoldDB" id="A0A8E0KJX8"/>
<dbReference type="SMART" id="SM00671">
    <property type="entry name" value="SEL1"/>
    <property type="match status" value="3"/>
</dbReference>
<gene>
    <name evidence="2" type="ORF">MBEBAB_0077</name>
</gene>
<reference evidence="3" key="1">
    <citation type="journal article" date="2013" name="Genome Announc.">
        <title>Draft Genome Sequence of the Dimorphic Prosthecate Bacterium Brevundimonas abyssalis TAR-001T.</title>
        <authorList>
            <person name="Tsubouchi T."/>
            <person name="Nishi S."/>
            <person name="Usui K."/>
            <person name="Shimane Y."/>
            <person name="Takaki Y."/>
            <person name="Maruyama T."/>
            <person name="Hatada Y."/>
        </authorList>
    </citation>
    <scope>NUCLEOTIDE SEQUENCE [LARGE SCALE GENOMIC DNA]</scope>
    <source>
        <strain evidence="3">TAR-001</strain>
    </source>
</reference>
<dbReference type="Pfam" id="PF08238">
    <property type="entry name" value="Sel1"/>
    <property type="match status" value="3"/>
</dbReference>
<dbReference type="Gene3D" id="1.25.40.10">
    <property type="entry name" value="Tetratricopeptide repeat domain"/>
    <property type="match status" value="1"/>
</dbReference>
<evidence type="ECO:0000313" key="3">
    <source>
        <dbReference type="Proteomes" id="UP000016569"/>
    </source>
</evidence>
<dbReference type="PANTHER" id="PTHR11102">
    <property type="entry name" value="SEL-1-LIKE PROTEIN"/>
    <property type="match status" value="1"/>
</dbReference>
<sequence>MSAAAPWSVKGIEPKAREIAKDLARRSGMTLGEWLNQMILDDEDDGVTPLPRRHQAAPRDDRRSRLRRLDDAYGRDETLDRVAASVEMIAERLEASERRSTTAITGVDQAVSGLVHRLDNVDEQFRTHGRRIDDIAEELREGHRRLRRFETDTGPQTTEAFKKVETALGTLAGRFYDLEERQRTGFIELRGRADKAEDAVSRVSGSEILSQVGARLDAAQSRTTDALRALEQSFAGLDQRMRAAESKPRTDGPSDAARFEKLAETLSRQVETNRAEMMRRLDSAAAEGRIDKIERAVLAIGEQVQASERRSAQAVETMGKEVLRIAQNLNQRMIKAEDDGGRRFDALGQDMTRRVEQDMVKLAQGVEQRLIRSEDRHALAIEKLGGEITRISERLAERITESERRSTQALDDIGERLKRSSDKIEQQYDRASGELAERMRQSEERTAKLLAEARESIEKRVGDRPAEAAAPATGPEPDWRASAFPDAFGEEDPMSWPGEDLGETEGAAQPTAAAAEPFARLSMDEPVFAQRAPEPEAPAAPALDTPVAETAPQPAAAPAPQTFGGFGGVDVSDALASEDDFAAETEFVASGATQRLSSTRDAISAARAAMAASEPEQPAREGFGLKRGGKSRLQERMDRQSRRDGGTVKKAFLASVAVAALAGAVFGYTRLTDASSLGPRTAGDDGESTLLAAAMLPDPAAAARPAGETEAEALYQQAEAQLEAGDGAAIETLTRAANLGHVTAQFHLARLYEGGDNGVTQNAAEARVWTERAAQGGEVRAMHNLGLYLFDGVGGDRSQVQAVRWFRQAAERGLTDSQYNLGRIYEQGADGVAANAGEAYKWYLIAGRAGDEQAQVDADRMAGALSAGVRRTARQAADAFEAPPLA</sequence>
<organism evidence="2 3">
    <name type="scientific">Brevundimonas abyssalis TAR-001</name>
    <dbReference type="NCBI Taxonomy" id="1391729"/>
    <lineage>
        <taxon>Bacteria</taxon>
        <taxon>Pseudomonadati</taxon>
        <taxon>Pseudomonadota</taxon>
        <taxon>Alphaproteobacteria</taxon>
        <taxon>Caulobacterales</taxon>
        <taxon>Caulobacteraceae</taxon>
        <taxon>Brevundimonas</taxon>
    </lineage>
</organism>
<dbReference type="RefSeq" id="WP_021695923.1">
    <property type="nucleotide sequence ID" value="NZ_BATC01000001.1"/>
</dbReference>
<dbReference type="InterPro" id="IPR006597">
    <property type="entry name" value="Sel1-like"/>
</dbReference>
<feature type="compositionally biased region" description="Low complexity" evidence="1">
    <location>
        <begin position="467"/>
        <end position="476"/>
    </location>
</feature>
<dbReference type="SUPFAM" id="SSF81901">
    <property type="entry name" value="HCP-like"/>
    <property type="match status" value="1"/>
</dbReference>
<evidence type="ECO:0000313" key="2">
    <source>
        <dbReference type="EMBL" id="GAD57827.1"/>
    </source>
</evidence>
<dbReference type="InterPro" id="IPR011990">
    <property type="entry name" value="TPR-like_helical_dom_sf"/>
</dbReference>
<feature type="compositionally biased region" description="Basic and acidic residues" evidence="1">
    <location>
        <begin position="413"/>
        <end position="466"/>
    </location>
</feature>
<feature type="compositionally biased region" description="Low complexity" evidence="1">
    <location>
        <begin position="504"/>
        <end position="519"/>
    </location>
</feature>
<feature type="region of interest" description="Disordered" evidence="1">
    <location>
        <begin position="610"/>
        <end position="644"/>
    </location>
</feature>
<evidence type="ECO:0000256" key="1">
    <source>
        <dbReference type="SAM" id="MobiDB-lite"/>
    </source>
</evidence>
<accession>A0A8E0KJX8</accession>
<feature type="region of interest" description="Disordered" evidence="1">
    <location>
        <begin position="43"/>
        <end position="63"/>
    </location>
</feature>
<name>A0A8E0KJX8_9CAUL</name>
<feature type="region of interest" description="Disordered" evidence="1">
    <location>
        <begin position="401"/>
        <end position="564"/>
    </location>
</feature>
<dbReference type="PANTHER" id="PTHR11102:SF160">
    <property type="entry name" value="ERAD-ASSOCIATED E3 UBIQUITIN-PROTEIN LIGASE COMPONENT HRD3"/>
    <property type="match status" value="1"/>
</dbReference>
<feature type="compositionally biased region" description="Basic and acidic residues" evidence="1">
    <location>
        <begin position="632"/>
        <end position="644"/>
    </location>
</feature>
<comment type="caution">
    <text evidence="2">The sequence shown here is derived from an EMBL/GenBank/DDBJ whole genome shotgun (WGS) entry which is preliminary data.</text>
</comment>
<dbReference type="InterPro" id="IPR050767">
    <property type="entry name" value="Sel1_AlgK"/>
</dbReference>
<proteinExistence type="predicted"/>
<protein>
    <submittedName>
        <fullName evidence="2">Sel1 domain-containing protein repeat-containing protein</fullName>
    </submittedName>
</protein>
<feature type="compositionally biased region" description="Low complexity" evidence="1">
    <location>
        <begin position="550"/>
        <end position="563"/>
    </location>
</feature>
<dbReference type="EMBL" id="BATC01000001">
    <property type="protein sequence ID" value="GAD57827.1"/>
    <property type="molecule type" value="Genomic_DNA"/>
</dbReference>
<keyword evidence="3" id="KW-1185">Reference proteome</keyword>
<dbReference type="Proteomes" id="UP000016569">
    <property type="component" value="Unassembled WGS sequence"/>
</dbReference>